<evidence type="ECO:0000313" key="3">
    <source>
        <dbReference type="Proteomes" id="UP000617734"/>
    </source>
</evidence>
<comment type="caution">
    <text evidence="2">The sequence shown here is derived from an EMBL/GenBank/DDBJ whole genome shotgun (WGS) entry which is preliminary data.</text>
</comment>
<reference evidence="2" key="1">
    <citation type="journal article" date="2014" name="Int. J. Syst. Evol. Microbiol.">
        <title>Complete genome sequence of Corynebacterium casei LMG S-19264T (=DSM 44701T), isolated from a smear-ripened cheese.</title>
        <authorList>
            <consortium name="US DOE Joint Genome Institute (JGI-PGF)"/>
            <person name="Walter F."/>
            <person name="Albersmeier A."/>
            <person name="Kalinowski J."/>
            <person name="Ruckert C."/>
        </authorList>
    </citation>
    <scope>NUCLEOTIDE SEQUENCE</scope>
    <source>
        <strain evidence="2">JCM 4646</strain>
    </source>
</reference>
<name>A0A919GCP2_9ACTN</name>
<gene>
    <name evidence="2" type="ORF">GCM10018781_66760</name>
</gene>
<accession>A0A919GCP2</accession>
<dbReference type="Proteomes" id="UP000617734">
    <property type="component" value="Unassembled WGS sequence"/>
</dbReference>
<reference evidence="2" key="2">
    <citation type="submission" date="2020-09" db="EMBL/GenBank/DDBJ databases">
        <authorList>
            <person name="Sun Q."/>
            <person name="Ohkuma M."/>
        </authorList>
    </citation>
    <scope>NUCLEOTIDE SEQUENCE</scope>
    <source>
        <strain evidence="2">JCM 4646</strain>
    </source>
</reference>
<keyword evidence="3" id="KW-1185">Reference proteome</keyword>
<dbReference type="EMBL" id="BNBO01000057">
    <property type="protein sequence ID" value="GHH82232.1"/>
    <property type="molecule type" value="Genomic_DNA"/>
</dbReference>
<evidence type="ECO:0000313" key="2">
    <source>
        <dbReference type="EMBL" id="GHH82232.1"/>
    </source>
</evidence>
<evidence type="ECO:0000256" key="1">
    <source>
        <dbReference type="SAM" id="MobiDB-lite"/>
    </source>
</evidence>
<sequence>MHEMRAEADHSTEGRSLLWHVVAKEDGSRSLCGSRLQPTGPAPAPGPGGPDGLPDRYCAPCLDAVRRTMQAAGGAPGSAAVPPAAIGVADAPPVGDPQPAG</sequence>
<organism evidence="2 3">
    <name type="scientific">Kitasatospora indigofera</name>
    <dbReference type="NCBI Taxonomy" id="67307"/>
    <lineage>
        <taxon>Bacteria</taxon>
        <taxon>Bacillati</taxon>
        <taxon>Actinomycetota</taxon>
        <taxon>Actinomycetes</taxon>
        <taxon>Kitasatosporales</taxon>
        <taxon>Streptomycetaceae</taxon>
        <taxon>Kitasatospora</taxon>
    </lineage>
</organism>
<feature type="region of interest" description="Disordered" evidence="1">
    <location>
        <begin position="73"/>
        <end position="101"/>
    </location>
</feature>
<feature type="compositionally biased region" description="Low complexity" evidence="1">
    <location>
        <begin position="73"/>
        <end position="93"/>
    </location>
</feature>
<dbReference type="AlphaFoldDB" id="A0A919GCP2"/>
<protein>
    <submittedName>
        <fullName evidence="2">Uncharacterized protein</fullName>
    </submittedName>
</protein>
<feature type="region of interest" description="Disordered" evidence="1">
    <location>
        <begin position="26"/>
        <end position="54"/>
    </location>
</feature>
<proteinExistence type="predicted"/>